<evidence type="ECO:0000256" key="4">
    <source>
        <dbReference type="ARBA" id="ARBA00022695"/>
    </source>
</evidence>
<keyword evidence="4" id="KW-0548">Nucleotidyltransferase</keyword>
<evidence type="ECO:0000313" key="10">
    <source>
        <dbReference type="EMBL" id="NIY73919.1"/>
    </source>
</evidence>
<dbReference type="InterPro" id="IPR056818">
    <property type="entry name" value="GlmU/GlgC-like_hexapep"/>
</dbReference>
<keyword evidence="3 10" id="KW-0808">Transferase</keyword>
<evidence type="ECO:0000256" key="5">
    <source>
        <dbReference type="ARBA" id="ARBA00022741"/>
    </source>
</evidence>
<sequence length="392" mass="42457">MFDVPATLSDNLTKGCLPFLLAGGQGSRLHELTAHECKPAVHFADAGRIVDFVMSGVHRAGFDEMFVATQYKPNTLTRHMETAWAGGFAKGLHLRDGAKIANQQGYRGTADAVMANLAEVDRINPKEVLILAADHVYDMDFTAMLEAHRASGAMATLAATPVPRMEATGFGVLAINGANRCVEFAEKPKDPAAMPGRSDMALASMGIYVFDWEWLRDAIMEAFKREGTSHDFGHDIMPMALAQDTLNVYALPDSEDGTPGYWRDVGTLDAYRLALLDFENGSPIRLPKAPDQAYSKPADMTSASSTIEESVVLPGASVGSNCRLSKTIVGAGTEIPSGLVVGEDHDEDARWFRCTDGGTTLVTSEMLARRADQRTLMHPMSSQRPHSHIVSQ</sequence>
<gene>
    <name evidence="10" type="ORF">HCZ30_15925</name>
</gene>
<dbReference type="PANTHER" id="PTHR43523">
    <property type="entry name" value="GLUCOSE-1-PHOSPHATE ADENYLYLTRANSFERASE-RELATED"/>
    <property type="match status" value="1"/>
</dbReference>
<feature type="domain" description="Glucose-1-phosphate adenylyltransferase/Bifunctional protein GlmU-like C-terminal hexapeptide" evidence="9">
    <location>
        <begin position="302"/>
        <end position="362"/>
    </location>
</feature>
<comment type="similarity">
    <text evidence="1">Belongs to the bacterial/plant glucose-1-phosphate adenylyltransferase family.</text>
</comment>
<dbReference type="GO" id="GO:0016740">
    <property type="term" value="F:transferase activity"/>
    <property type="evidence" value="ECO:0007669"/>
    <property type="project" value="UniProtKB-KW"/>
</dbReference>
<evidence type="ECO:0000256" key="6">
    <source>
        <dbReference type="ARBA" id="ARBA00022840"/>
    </source>
</evidence>
<dbReference type="EMBL" id="JAATOP010000016">
    <property type="protein sequence ID" value="NIY73919.1"/>
    <property type="molecule type" value="Genomic_DNA"/>
</dbReference>
<dbReference type="Gene3D" id="2.160.10.10">
    <property type="entry name" value="Hexapeptide repeat proteins"/>
    <property type="match status" value="1"/>
</dbReference>
<evidence type="ECO:0000256" key="1">
    <source>
        <dbReference type="ARBA" id="ARBA00010443"/>
    </source>
</evidence>
<dbReference type="RefSeq" id="WP_167639305.1">
    <property type="nucleotide sequence ID" value="NZ_JAATOP010000016.1"/>
</dbReference>
<name>A0ABX0W0W5_9RHOB</name>
<evidence type="ECO:0000256" key="7">
    <source>
        <dbReference type="ARBA" id="ARBA00023277"/>
    </source>
</evidence>
<dbReference type="Proteomes" id="UP000709466">
    <property type="component" value="Unassembled WGS sequence"/>
</dbReference>
<evidence type="ECO:0000259" key="9">
    <source>
        <dbReference type="Pfam" id="PF24894"/>
    </source>
</evidence>
<dbReference type="Gene3D" id="3.90.550.10">
    <property type="entry name" value="Spore Coat Polysaccharide Biosynthesis Protein SpsA, Chain A"/>
    <property type="match status" value="1"/>
</dbReference>
<dbReference type="SUPFAM" id="SSF53448">
    <property type="entry name" value="Nucleotide-diphospho-sugar transferases"/>
    <property type="match status" value="1"/>
</dbReference>
<protein>
    <submittedName>
        <fullName evidence="10">NTP transferase domain-containing protein</fullName>
    </submittedName>
</protein>
<reference evidence="10 11" key="1">
    <citation type="submission" date="2020-03" db="EMBL/GenBank/DDBJ databases">
        <title>Bacterial isolates of synthetic phycosphere.</title>
        <authorList>
            <person name="Fu H."/>
            <person name="Moran M.A."/>
        </authorList>
    </citation>
    <scope>NUCLEOTIDE SEQUENCE [LARGE SCALE GENOMIC DNA]</scope>
    <source>
        <strain evidence="10 11">HF1</strain>
    </source>
</reference>
<dbReference type="InterPro" id="IPR005835">
    <property type="entry name" value="NTP_transferase_dom"/>
</dbReference>
<dbReference type="Pfam" id="PF24894">
    <property type="entry name" value="Hexapep_GlmU"/>
    <property type="match status" value="1"/>
</dbReference>
<evidence type="ECO:0000256" key="2">
    <source>
        <dbReference type="ARBA" id="ARBA00022600"/>
    </source>
</evidence>
<evidence type="ECO:0000259" key="8">
    <source>
        <dbReference type="Pfam" id="PF00483"/>
    </source>
</evidence>
<comment type="caution">
    <text evidence="10">The sequence shown here is derived from an EMBL/GenBank/DDBJ whole genome shotgun (WGS) entry which is preliminary data.</text>
</comment>
<accession>A0ABX0W0W5</accession>
<dbReference type="InterPro" id="IPR011831">
    <property type="entry name" value="ADP-Glc_PPase"/>
</dbReference>
<keyword evidence="11" id="KW-1185">Reference proteome</keyword>
<dbReference type="InterPro" id="IPR005836">
    <property type="entry name" value="ADP_Glu_pyroP_CS"/>
</dbReference>
<keyword evidence="5" id="KW-0547">Nucleotide-binding</keyword>
<evidence type="ECO:0000313" key="11">
    <source>
        <dbReference type="Proteomes" id="UP000709466"/>
    </source>
</evidence>
<dbReference type="Pfam" id="PF00483">
    <property type="entry name" value="NTP_transferase"/>
    <property type="match status" value="1"/>
</dbReference>
<dbReference type="InterPro" id="IPR029044">
    <property type="entry name" value="Nucleotide-diphossugar_trans"/>
</dbReference>
<proteinExistence type="inferred from homology"/>
<dbReference type="PANTHER" id="PTHR43523:SF12">
    <property type="entry name" value="GLUCOSE-1-PHOSPHATE ADENYLYLTRANSFERASE LARGE SUBUNIT 1, CHLOROPLASTIC-RELATED"/>
    <property type="match status" value="1"/>
</dbReference>
<dbReference type="PROSITE" id="PS00810">
    <property type="entry name" value="ADP_GLC_PYROPHOSPH_3"/>
    <property type="match status" value="1"/>
</dbReference>
<keyword evidence="2" id="KW-0321">Glycogen metabolism</keyword>
<organism evidence="10 11">
    <name type="scientific">Marivivens donghaensis</name>
    <dbReference type="NCBI Taxonomy" id="1699413"/>
    <lineage>
        <taxon>Bacteria</taxon>
        <taxon>Pseudomonadati</taxon>
        <taxon>Pseudomonadota</taxon>
        <taxon>Alphaproteobacteria</taxon>
        <taxon>Rhodobacterales</taxon>
        <taxon>Paracoccaceae</taxon>
        <taxon>Marivivens group</taxon>
        <taxon>Marivivens</taxon>
    </lineage>
</organism>
<keyword evidence="7" id="KW-0119">Carbohydrate metabolism</keyword>
<evidence type="ECO:0000256" key="3">
    <source>
        <dbReference type="ARBA" id="ARBA00022679"/>
    </source>
</evidence>
<feature type="domain" description="Nucleotidyl transferase" evidence="8">
    <location>
        <begin position="19"/>
        <end position="276"/>
    </location>
</feature>
<keyword evidence="6" id="KW-0067">ATP-binding</keyword>